<dbReference type="Pfam" id="PF17942">
    <property type="entry name" value="Morc6_S5"/>
    <property type="match status" value="1"/>
</dbReference>
<keyword evidence="3" id="KW-0539">Nucleus</keyword>
<dbReference type="InterPro" id="IPR041006">
    <property type="entry name" value="Morc_S5"/>
</dbReference>
<dbReference type="EMBL" id="BMAT01010167">
    <property type="protein sequence ID" value="GFS21454.1"/>
    <property type="molecule type" value="Genomic_DNA"/>
</dbReference>
<sequence length="221" mass="25462">MVHTWVFSAFAEIIDNANDPDVQATALKIDVEDIDNKPCLVFENNGAGMDREILHNMLSYGFCEKQARGTHQPIGRYGVGFKSGSMRIGTEALKYCGIHFLKPRMNIFIRGQKVKREDISKSLAYVYKDRYNPSWTERPIKITFGFDCGKDKSDDYGMMIYNRNRLIKAFERVGYQKKGDGKGKGVIGIAEADFLLPIHDKQNFQRDEKFKYEARRLRVIK</sequence>
<dbReference type="PANTHER" id="PTHR23336:SF76">
    <property type="entry name" value="MORC S5 DOMAIN-CONTAINING PROTEIN"/>
    <property type="match status" value="1"/>
</dbReference>
<evidence type="ECO:0000256" key="2">
    <source>
        <dbReference type="ARBA" id="ARBA00023054"/>
    </source>
</evidence>
<accession>A0AAV4JFI3</accession>
<evidence type="ECO:0000256" key="1">
    <source>
        <dbReference type="ARBA" id="ARBA00004123"/>
    </source>
</evidence>
<name>A0AAV4JFI3_9GAST</name>
<dbReference type="InterPro" id="IPR036890">
    <property type="entry name" value="HATPase_C_sf"/>
</dbReference>
<gene>
    <name evidence="5" type="ORF">ElyMa_005082900</name>
</gene>
<dbReference type="InterPro" id="IPR045261">
    <property type="entry name" value="MORC_ATPase"/>
</dbReference>
<evidence type="ECO:0000313" key="6">
    <source>
        <dbReference type="Proteomes" id="UP000762676"/>
    </source>
</evidence>
<feature type="domain" description="Morc S5" evidence="4">
    <location>
        <begin position="94"/>
        <end position="218"/>
    </location>
</feature>
<comment type="subcellular location">
    <subcellularLocation>
        <location evidence="1">Nucleus</location>
    </subcellularLocation>
</comment>
<evidence type="ECO:0000259" key="4">
    <source>
        <dbReference type="Pfam" id="PF17942"/>
    </source>
</evidence>
<keyword evidence="6" id="KW-1185">Reference proteome</keyword>
<evidence type="ECO:0000313" key="5">
    <source>
        <dbReference type="EMBL" id="GFS21454.1"/>
    </source>
</evidence>
<dbReference type="AlphaFoldDB" id="A0AAV4JFI3"/>
<organism evidence="5 6">
    <name type="scientific">Elysia marginata</name>
    <dbReference type="NCBI Taxonomy" id="1093978"/>
    <lineage>
        <taxon>Eukaryota</taxon>
        <taxon>Metazoa</taxon>
        <taxon>Spiralia</taxon>
        <taxon>Lophotrochozoa</taxon>
        <taxon>Mollusca</taxon>
        <taxon>Gastropoda</taxon>
        <taxon>Heterobranchia</taxon>
        <taxon>Euthyneura</taxon>
        <taxon>Panpulmonata</taxon>
        <taxon>Sacoglossa</taxon>
        <taxon>Placobranchoidea</taxon>
        <taxon>Plakobranchidae</taxon>
        <taxon>Elysia</taxon>
    </lineage>
</organism>
<proteinExistence type="predicted"/>
<dbReference type="PANTHER" id="PTHR23336">
    <property type="entry name" value="ZINC FINGER CW-TYPE COILED-COIL DOMAIN PROTEIN 3"/>
    <property type="match status" value="1"/>
</dbReference>
<dbReference type="GO" id="GO:0016887">
    <property type="term" value="F:ATP hydrolysis activity"/>
    <property type="evidence" value="ECO:0007669"/>
    <property type="project" value="InterPro"/>
</dbReference>
<dbReference type="Pfam" id="PF13589">
    <property type="entry name" value="HATPase_c_3"/>
    <property type="match status" value="1"/>
</dbReference>
<dbReference type="GO" id="GO:0005634">
    <property type="term" value="C:nucleus"/>
    <property type="evidence" value="ECO:0007669"/>
    <property type="project" value="UniProtKB-SubCell"/>
</dbReference>
<keyword evidence="2" id="KW-0175">Coiled coil</keyword>
<dbReference type="SUPFAM" id="SSF55874">
    <property type="entry name" value="ATPase domain of HSP90 chaperone/DNA topoisomerase II/histidine kinase"/>
    <property type="match status" value="1"/>
</dbReference>
<evidence type="ECO:0000256" key="3">
    <source>
        <dbReference type="ARBA" id="ARBA00023242"/>
    </source>
</evidence>
<comment type="caution">
    <text evidence="5">The sequence shown here is derived from an EMBL/GenBank/DDBJ whole genome shotgun (WGS) entry which is preliminary data.</text>
</comment>
<protein>
    <submittedName>
        <fullName evidence="5">MORC family CW-type zinc finger protein 3</fullName>
    </submittedName>
</protein>
<reference evidence="5 6" key="1">
    <citation type="journal article" date="2021" name="Elife">
        <title>Chloroplast acquisition without the gene transfer in kleptoplastic sea slugs, Plakobranchus ocellatus.</title>
        <authorList>
            <person name="Maeda T."/>
            <person name="Takahashi S."/>
            <person name="Yoshida T."/>
            <person name="Shimamura S."/>
            <person name="Takaki Y."/>
            <person name="Nagai Y."/>
            <person name="Toyoda A."/>
            <person name="Suzuki Y."/>
            <person name="Arimoto A."/>
            <person name="Ishii H."/>
            <person name="Satoh N."/>
            <person name="Nishiyama T."/>
            <person name="Hasebe M."/>
            <person name="Maruyama T."/>
            <person name="Minagawa J."/>
            <person name="Obokata J."/>
            <person name="Shigenobu S."/>
        </authorList>
    </citation>
    <scope>NUCLEOTIDE SEQUENCE [LARGE SCALE GENOMIC DNA]</scope>
</reference>
<dbReference type="Proteomes" id="UP000762676">
    <property type="component" value="Unassembled WGS sequence"/>
</dbReference>
<dbReference type="Gene3D" id="3.30.565.10">
    <property type="entry name" value="Histidine kinase-like ATPase, C-terminal domain"/>
    <property type="match status" value="1"/>
</dbReference>